<dbReference type="Proteomes" id="UP001054945">
    <property type="component" value="Unassembled WGS sequence"/>
</dbReference>
<proteinExistence type="predicted"/>
<evidence type="ECO:0000313" key="2">
    <source>
        <dbReference type="Proteomes" id="UP001054945"/>
    </source>
</evidence>
<organism evidence="1 2">
    <name type="scientific">Caerostris extrusa</name>
    <name type="common">Bark spider</name>
    <name type="synonym">Caerostris bankana</name>
    <dbReference type="NCBI Taxonomy" id="172846"/>
    <lineage>
        <taxon>Eukaryota</taxon>
        <taxon>Metazoa</taxon>
        <taxon>Ecdysozoa</taxon>
        <taxon>Arthropoda</taxon>
        <taxon>Chelicerata</taxon>
        <taxon>Arachnida</taxon>
        <taxon>Araneae</taxon>
        <taxon>Araneomorphae</taxon>
        <taxon>Entelegynae</taxon>
        <taxon>Araneoidea</taxon>
        <taxon>Araneidae</taxon>
        <taxon>Caerostris</taxon>
    </lineage>
</organism>
<gene>
    <name evidence="1" type="ORF">CEXT_213211</name>
</gene>
<keyword evidence="2" id="KW-1185">Reference proteome</keyword>
<protein>
    <submittedName>
        <fullName evidence="1">Uncharacterized protein</fullName>
    </submittedName>
</protein>
<evidence type="ECO:0000313" key="1">
    <source>
        <dbReference type="EMBL" id="GIY01184.1"/>
    </source>
</evidence>
<dbReference type="AlphaFoldDB" id="A0AAV4PY88"/>
<dbReference type="EMBL" id="BPLR01005275">
    <property type="protein sequence ID" value="GIY01184.1"/>
    <property type="molecule type" value="Genomic_DNA"/>
</dbReference>
<name>A0AAV4PY88_CAEEX</name>
<sequence length="116" mass="13129">MCNNQVGTFRKYFTTFSKSPYQSESSPPIRIKAPSKLKDPFKLITRQPPKVHHPILITPPRNSPILAPISRKSYTSSVIIYAIGLTIPEIQDSQASRQSSYPTKTRRKGCSILREL</sequence>
<comment type="caution">
    <text evidence="1">The sequence shown here is derived from an EMBL/GenBank/DDBJ whole genome shotgun (WGS) entry which is preliminary data.</text>
</comment>
<accession>A0AAV4PY88</accession>
<reference evidence="1 2" key="1">
    <citation type="submission" date="2021-06" db="EMBL/GenBank/DDBJ databases">
        <title>Caerostris extrusa draft genome.</title>
        <authorList>
            <person name="Kono N."/>
            <person name="Arakawa K."/>
        </authorList>
    </citation>
    <scope>NUCLEOTIDE SEQUENCE [LARGE SCALE GENOMIC DNA]</scope>
</reference>